<keyword evidence="2" id="KW-1185">Reference proteome</keyword>
<comment type="caution">
    <text evidence="1">The sequence shown here is derived from an EMBL/GenBank/DDBJ whole genome shotgun (WGS) entry which is preliminary data.</text>
</comment>
<dbReference type="RefSeq" id="WP_159667865.1">
    <property type="nucleotide sequence ID" value="NZ_WUUS01000007.1"/>
</dbReference>
<organism evidence="1 2">
    <name type="scientific">Halobaculum saliterrae</name>
    <dbReference type="NCBI Taxonomy" id="2073113"/>
    <lineage>
        <taxon>Archaea</taxon>
        <taxon>Methanobacteriati</taxon>
        <taxon>Methanobacteriota</taxon>
        <taxon>Stenosarchaea group</taxon>
        <taxon>Halobacteria</taxon>
        <taxon>Halobacteriales</taxon>
        <taxon>Haloferacaceae</taxon>
        <taxon>Halobaculum</taxon>
    </lineage>
</organism>
<sequence>MYELKPELPPTSWSITEQTDSRIEYKRLAEYGAETKPVRVSGRRACPGRPVDPIWVLRLKTGMDEFSTTDRFDTAGCREDANERLWEAMERINRVLDRSDDGYVSHRRMMDALDSRPSVRLK</sequence>
<dbReference type="EMBL" id="WUUS01000007">
    <property type="protein sequence ID" value="MXR42151.1"/>
    <property type="molecule type" value="Genomic_DNA"/>
</dbReference>
<protein>
    <submittedName>
        <fullName evidence="1">Uncharacterized protein</fullName>
    </submittedName>
</protein>
<accession>A0A6B0T089</accession>
<evidence type="ECO:0000313" key="2">
    <source>
        <dbReference type="Proteomes" id="UP000437065"/>
    </source>
</evidence>
<dbReference type="Proteomes" id="UP000437065">
    <property type="component" value="Unassembled WGS sequence"/>
</dbReference>
<evidence type="ECO:0000313" key="1">
    <source>
        <dbReference type="EMBL" id="MXR42151.1"/>
    </source>
</evidence>
<gene>
    <name evidence="1" type="ORF">GRX01_12480</name>
</gene>
<proteinExistence type="predicted"/>
<reference evidence="1 2" key="1">
    <citation type="submission" date="2019-12" db="EMBL/GenBank/DDBJ databases">
        <title>Isolation and characterization of three novel carbon monoxide-oxidizing members of Halobacteria from salione crusts and soils.</title>
        <authorList>
            <person name="Myers M.R."/>
            <person name="King G.M."/>
        </authorList>
    </citation>
    <scope>NUCLEOTIDE SEQUENCE [LARGE SCALE GENOMIC DNA]</scope>
    <source>
        <strain evidence="1 2">WSA2</strain>
    </source>
</reference>
<dbReference type="AlphaFoldDB" id="A0A6B0T089"/>
<name>A0A6B0T089_9EURY</name>